<organism evidence="5 6">
    <name type="scientific">Kaistia terrae</name>
    <dbReference type="NCBI Taxonomy" id="537017"/>
    <lineage>
        <taxon>Bacteria</taxon>
        <taxon>Pseudomonadati</taxon>
        <taxon>Pseudomonadota</taxon>
        <taxon>Alphaproteobacteria</taxon>
        <taxon>Hyphomicrobiales</taxon>
        <taxon>Kaistiaceae</taxon>
        <taxon>Kaistia</taxon>
    </lineage>
</organism>
<dbReference type="PROSITE" id="PS00211">
    <property type="entry name" value="ABC_TRANSPORTER_1"/>
    <property type="match status" value="1"/>
</dbReference>
<evidence type="ECO:0000313" key="6">
    <source>
        <dbReference type="Proteomes" id="UP001596150"/>
    </source>
</evidence>
<dbReference type="SUPFAM" id="SSF52540">
    <property type="entry name" value="P-loop containing nucleoside triphosphate hydrolases"/>
    <property type="match status" value="1"/>
</dbReference>
<evidence type="ECO:0000313" key="5">
    <source>
        <dbReference type="EMBL" id="MFC5515812.1"/>
    </source>
</evidence>
<name>A0ABW0PVN9_9HYPH</name>
<evidence type="ECO:0000256" key="3">
    <source>
        <dbReference type="ARBA" id="ARBA00022840"/>
    </source>
</evidence>
<proteinExistence type="inferred from homology"/>
<dbReference type="CDD" id="cd03216">
    <property type="entry name" value="ABC_Carb_Monos_I"/>
    <property type="match status" value="1"/>
</dbReference>
<dbReference type="RefSeq" id="WP_266341967.1">
    <property type="nucleotide sequence ID" value="NZ_JAPKNH010000001.1"/>
</dbReference>
<dbReference type="InterPro" id="IPR050107">
    <property type="entry name" value="ABC_carbohydrate_import_ATPase"/>
</dbReference>
<dbReference type="Pfam" id="PF00005">
    <property type="entry name" value="ABC_tran"/>
    <property type="match status" value="1"/>
</dbReference>
<evidence type="ECO:0000259" key="4">
    <source>
        <dbReference type="PROSITE" id="PS50893"/>
    </source>
</evidence>
<protein>
    <submittedName>
        <fullName evidence="5">ATP-binding cassette domain-containing protein</fullName>
    </submittedName>
</protein>
<dbReference type="InterPro" id="IPR017871">
    <property type="entry name" value="ABC_transporter-like_CS"/>
</dbReference>
<dbReference type="InterPro" id="IPR027417">
    <property type="entry name" value="P-loop_NTPase"/>
</dbReference>
<dbReference type="PANTHER" id="PTHR43790:SF8">
    <property type="entry name" value="SUGAR ABC TRANSPORTER ATP-BINDING PROTEIN"/>
    <property type="match status" value="1"/>
</dbReference>
<feature type="domain" description="ABC transporter" evidence="4">
    <location>
        <begin position="13"/>
        <end position="256"/>
    </location>
</feature>
<reference evidence="6" key="1">
    <citation type="journal article" date="2019" name="Int. J. Syst. Evol. Microbiol.">
        <title>The Global Catalogue of Microorganisms (GCM) 10K type strain sequencing project: providing services to taxonomists for standard genome sequencing and annotation.</title>
        <authorList>
            <consortium name="The Broad Institute Genomics Platform"/>
            <consortium name="The Broad Institute Genome Sequencing Center for Infectious Disease"/>
            <person name="Wu L."/>
            <person name="Ma J."/>
        </authorList>
    </citation>
    <scope>NUCLEOTIDE SEQUENCE [LARGE SCALE GENOMIC DNA]</scope>
    <source>
        <strain evidence="6">KACC 12633</strain>
    </source>
</reference>
<dbReference type="PROSITE" id="PS50893">
    <property type="entry name" value="ABC_TRANSPORTER_2"/>
    <property type="match status" value="1"/>
</dbReference>
<dbReference type="InterPro" id="IPR003593">
    <property type="entry name" value="AAA+_ATPase"/>
</dbReference>
<comment type="similarity">
    <text evidence="1">Belongs to the ABC transporter superfamily.</text>
</comment>
<dbReference type="Proteomes" id="UP001596150">
    <property type="component" value="Unassembled WGS sequence"/>
</dbReference>
<gene>
    <name evidence="5" type="ORF">ACFPP9_08535</name>
</gene>
<evidence type="ECO:0000256" key="2">
    <source>
        <dbReference type="ARBA" id="ARBA00022741"/>
    </source>
</evidence>
<evidence type="ECO:0000256" key="1">
    <source>
        <dbReference type="ARBA" id="ARBA00005417"/>
    </source>
</evidence>
<accession>A0ABW0PVN9</accession>
<dbReference type="SMART" id="SM00382">
    <property type="entry name" value="AAA"/>
    <property type="match status" value="1"/>
</dbReference>
<dbReference type="Gene3D" id="3.40.50.300">
    <property type="entry name" value="P-loop containing nucleotide triphosphate hydrolases"/>
    <property type="match status" value="1"/>
</dbReference>
<dbReference type="GO" id="GO:0005524">
    <property type="term" value="F:ATP binding"/>
    <property type="evidence" value="ECO:0007669"/>
    <property type="project" value="UniProtKB-KW"/>
</dbReference>
<keyword evidence="3 5" id="KW-0067">ATP-binding</keyword>
<dbReference type="EMBL" id="JBHSML010000003">
    <property type="protein sequence ID" value="MFC5515812.1"/>
    <property type="molecule type" value="Genomic_DNA"/>
</dbReference>
<sequence length="260" mass="27207">MTSSPAIPAGTILAARALTKTYGAVEAMRGADFDLRQGEILAVVGDNGAGKSTLIKSLTGATVPDSGQIYIDGIPVRLTDPTQILGAGIGVVHQDLALSGELDLVSNLFLGREIRKPSFSGRVLRTLDRAAMANVAGEQLARLGLGNVSLTTPVRKLSGGQRQAVAIARGMAFGARVLVLDEPTAALGVRETAVVIDLIRRIRDNGVSVALISHNLPQVLEIADRIHIHRHGRRAAVVAPAETTLREVVGVMTGIDEIAA</sequence>
<dbReference type="PANTHER" id="PTHR43790">
    <property type="entry name" value="CARBOHYDRATE TRANSPORT ATP-BINDING PROTEIN MG119-RELATED"/>
    <property type="match status" value="1"/>
</dbReference>
<dbReference type="InterPro" id="IPR003439">
    <property type="entry name" value="ABC_transporter-like_ATP-bd"/>
</dbReference>
<keyword evidence="6" id="KW-1185">Reference proteome</keyword>
<keyword evidence="2" id="KW-0547">Nucleotide-binding</keyword>
<comment type="caution">
    <text evidence="5">The sequence shown here is derived from an EMBL/GenBank/DDBJ whole genome shotgun (WGS) entry which is preliminary data.</text>
</comment>